<evidence type="ECO:0000313" key="2">
    <source>
        <dbReference type="EMBL" id="XCD03494.1"/>
    </source>
</evidence>
<dbReference type="Pfam" id="PF23343">
    <property type="entry name" value="REP_ORF2-G2P"/>
    <property type="match status" value="1"/>
</dbReference>
<reference evidence="2" key="1">
    <citation type="submission" date="2024-03" db="EMBL/GenBank/DDBJ databases">
        <title>Diverse circular DNA viruses in blood, oral, and fecal samples of captive lemurs.</title>
        <authorList>
            <person name="Paietta E.N."/>
            <person name="Kraberger S."/>
            <person name="Lund M.C."/>
            <person name="Custer J.M."/>
            <person name="Vargas K.M."/>
            <person name="Ehmke E.E."/>
            <person name="Yoder A.D."/>
            <person name="Varsani A."/>
        </authorList>
    </citation>
    <scope>NUCLEOTIDE SEQUENCE</scope>
    <source>
        <strain evidence="2">Duke_18_77</strain>
        <strain evidence="3">Duke_28FS_105</strain>
    </source>
</reference>
<protein>
    <submittedName>
        <fullName evidence="2">Replication initiator protein</fullName>
    </submittedName>
</protein>
<proteinExistence type="predicted"/>
<organism evidence="2">
    <name type="scientific">Dulem virus 111</name>
    <dbReference type="NCBI Taxonomy" id="3145588"/>
    <lineage>
        <taxon>Viruses</taxon>
        <taxon>Monodnaviria</taxon>
        <taxon>Sangervirae</taxon>
        <taxon>Phixviricota</taxon>
        <taxon>Malgrandaviricetes</taxon>
        <taxon>Petitvirales</taxon>
        <taxon>Microviridae</taxon>
        <taxon>Microvirus</taxon>
    </lineage>
</organism>
<name>A0AAU8AU79_9VIRU</name>
<dbReference type="EMBL" id="PP511365">
    <property type="protein sequence ID" value="XCD03494.1"/>
    <property type="molecule type" value="Genomic_DNA"/>
</dbReference>
<accession>A0AAU8AU79</accession>
<dbReference type="EMBL" id="PP511838">
    <property type="protein sequence ID" value="XCD07979.1"/>
    <property type="molecule type" value="Genomic_DNA"/>
</dbReference>
<sequence length="366" mass="42649">MQCTNPLKAFQIGYHPSGKPMYKICSYKVHHVEKRGDNWIPCFTPDLSPYREKSVREFIEVPCGNCSACRLNYSRQWADRCLLEANYHSSAYFATITYSDNFVPRSEYVCDRTGEVLEALTLRKRDFQLFMKRLRKKFSDQKIRFFACGEYGSETFRPHYHAIIFGLKLDDLQVYKRERGFTYYNSPSLQDCWSKDVSSQELVNSTNFSNIRGDNTPLRLPIGHIVVSEVTWETCAYTARYVMKKLKGPEANFYAEHCIEPPFTLMSRKPGIARQYYDEHPALFENAYINVSTPTGGRKIRPPKYFDKLYDLDFPEASAELKEQRRRLAAEAKAAKLASTSLDYESYLQVEQEALEDRIKALRRTL</sequence>
<dbReference type="InterPro" id="IPR056906">
    <property type="entry name" value="ORF2/G2P_dom"/>
</dbReference>
<evidence type="ECO:0000313" key="3">
    <source>
        <dbReference type="EMBL" id="XCD07979.1"/>
    </source>
</evidence>
<feature type="domain" description="Replication-associated protein ORF2/G2P" evidence="1">
    <location>
        <begin position="92"/>
        <end position="245"/>
    </location>
</feature>
<evidence type="ECO:0000259" key="1">
    <source>
        <dbReference type="Pfam" id="PF23343"/>
    </source>
</evidence>